<protein>
    <submittedName>
        <fullName evidence="2">Uncharacterized protein</fullName>
    </submittedName>
</protein>
<keyword evidence="1" id="KW-0812">Transmembrane</keyword>
<dbReference type="RefSeq" id="WP_135110182.1">
    <property type="nucleotide sequence ID" value="NZ_SRHY01000016.1"/>
</dbReference>
<dbReference type="EMBL" id="SRHY01000016">
    <property type="protein sequence ID" value="TFJ92737.1"/>
    <property type="molecule type" value="Genomic_DNA"/>
</dbReference>
<keyword evidence="1" id="KW-0472">Membrane</keyword>
<keyword evidence="3" id="KW-1185">Reference proteome</keyword>
<name>A0A4Y9AC32_9BACI</name>
<organism evidence="2 3">
    <name type="scientific">Lentibacillus salicampi</name>
    <dbReference type="NCBI Taxonomy" id="175306"/>
    <lineage>
        <taxon>Bacteria</taxon>
        <taxon>Bacillati</taxon>
        <taxon>Bacillota</taxon>
        <taxon>Bacilli</taxon>
        <taxon>Bacillales</taxon>
        <taxon>Bacillaceae</taxon>
        <taxon>Lentibacillus</taxon>
    </lineage>
</organism>
<dbReference type="OrthoDB" id="2087420at2"/>
<reference evidence="2 3" key="1">
    <citation type="submission" date="2019-03" db="EMBL/GenBank/DDBJ databases">
        <title>Genome sequence of Lentibacillus salicampi ATCC BAA-719.</title>
        <authorList>
            <person name="Maclea K.S."/>
            <person name="Simoes Junior M."/>
        </authorList>
    </citation>
    <scope>NUCLEOTIDE SEQUENCE [LARGE SCALE GENOMIC DNA]</scope>
    <source>
        <strain evidence="2 3">ATCC BAA-719</strain>
    </source>
</reference>
<gene>
    <name evidence="2" type="ORF">E4U82_10655</name>
</gene>
<comment type="caution">
    <text evidence="2">The sequence shown here is derived from an EMBL/GenBank/DDBJ whole genome shotgun (WGS) entry which is preliminary data.</text>
</comment>
<sequence>MAKGKFLKLGWFGWTFISVIAVTLIGSALFFFNIFDLNPMSLFSDSDEQATDADELPEETTEKLEEVRGTVGKEYQDIGQFVSETHDFYNETTGYGGISSLDWDRQKDEANAILTTLDEKLPDVDNEALTNDLEQIQKLANAVVKEENTEDVRNLHRMFHDLDIALNDYHAYDKIWNATETLGTTN</sequence>
<dbReference type="AlphaFoldDB" id="A0A4Y9AC32"/>
<evidence type="ECO:0000313" key="3">
    <source>
        <dbReference type="Proteomes" id="UP000298484"/>
    </source>
</evidence>
<keyword evidence="1" id="KW-1133">Transmembrane helix</keyword>
<dbReference type="Proteomes" id="UP000298484">
    <property type="component" value="Unassembled WGS sequence"/>
</dbReference>
<feature type="transmembrane region" description="Helical" evidence="1">
    <location>
        <begin position="12"/>
        <end position="35"/>
    </location>
</feature>
<accession>A0A4Y9AC32</accession>
<evidence type="ECO:0000313" key="2">
    <source>
        <dbReference type="EMBL" id="TFJ92737.1"/>
    </source>
</evidence>
<proteinExistence type="predicted"/>
<evidence type="ECO:0000256" key="1">
    <source>
        <dbReference type="SAM" id="Phobius"/>
    </source>
</evidence>